<dbReference type="SUPFAM" id="SSF81345">
    <property type="entry name" value="ABC transporter involved in vitamin B12 uptake, BtuC"/>
    <property type="match status" value="1"/>
</dbReference>
<name>A0A5D4RYW5_9BACI</name>
<comment type="subcellular location">
    <subcellularLocation>
        <location evidence="1 10">Cell membrane</location>
        <topology evidence="1 10">Multi-pass membrane protein</topology>
    </subcellularLocation>
</comment>
<dbReference type="GO" id="GO:0010043">
    <property type="term" value="P:response to zinc ion"/>
    <property type="evidence" value="ECO:0007669"/>
    <property type="project" value="TreeGrafter"/>
</dbReference>
<keyword evidence="7 11" id="KW-0472">Membrane</keyword>
<protein>
    <recommendedName>
        <fullName evidence="9">Manganese transport system membrane protein MntC</fullName>
    </recommendedName>
</protein>
<dbReference type="PANTHER" id="PTHR30477:SF3">
    <property type="entry name" value="METAL TRANSPORT SYSTEM MEMBRANE PROTEIN CT_069-RELATED"/>
    <property type="match status" value="1"/>
</dbReference>
<evidence type="ECO:0000256" key="4">
    <source>
        <dbReference type="ARBA" id="ARBA00022475"/>
    </source>
</evidence>
<organism evidence="12 13">
    <name type="scientific">Rossellomorea marisflavi</name>
    <dbReference type="NCBI Taxonomy" id="189381"/>
    <lineage>
        <taxon>Bacteria</taxon>
        <taxon>Bacillati</taxon>
        <taxon>Bacillota</taxon>
        <taxon>Bacilli</taxon>
        <taxon>Bacillales</taxon>
        <taxon>Bacillaceae</taxon>
        <taxon>Rossellomorea</taxon>
    </lineage>
</organism>
<proteinExistence type="inferred from homology"/>
<dbReference type="AlphaFoldDB" id="A0A5D4RYW5"/>
<evidence type="ECO:0000256" key="3">
    <source>
        <dbReference type="ARBA" id="ARBA00022448"/>
    </source>
</evidence>
<evidence type="ECO:0000256" key="11">
    <source>
        <dbReference type="SAM" id="Phobius"/>
    </source>
</evidence>
<keyword evidence="6 11" id="KW-1133">Transmembrane helix</keyword>
<dbReference type="InterPro" id="IPR037294">
    <property type="entry name" value="ABC_BtuC-like"/>
</dbReference>
<evidence type="ECO:0000256" key="7">
    <source>
        <dbReference type="ARBA" id="ARBA00023136"/>
    </source>
</evidence>
<feature type="transmembrane region" description="Helical" evidence="11">
    <location>
        <begin position="98"/>
        <end position="117"/>
    </location>
</feature>
<evidence type="ECO:0000256" key="2">
    <source>
        <dbReference type="ARBA" id="ARBA00008034"/>
    </source>
</evidence>
<dbReference type="GO" id="GO:0055085">
    <property type="term" value="P:transmembrane transport"/>
    <property type="evidence" value="ECO:0007669"/>
    <property type="project" value="InterPro"/>
</dbReference>
<keyword evidence="5 10" id="KW-0812">Transmembrane</keyword>
<evidence type="ECO:0000256" key="9">
    <source>
        <dbReference type="ARBA" id="ARBA00073179"/>
    </source>
</evidence>
<feature type="transmembrane region" description="Helical" evidence="11">
    <location>
        <begin position="65"/>
        <end position="86"/>
    </location>
</feature>
<evidence type="ECO:0000256" key="1">
    <source>
        <dbReference type="ARBA" id="ARBA00004651"/>
    </source>
</evidence>
<comment type="caution">
    <text evidence="12">The sequence shown here is derived from an EMBL/GenBank/DDBJ whole genome shotgun (WGS) entry which is preliminary data.</text>
</comment>
<comment type="function">
    <text evidence="8">This protein is probably a component of a manganese permease, a binding protein-dependent, ATP-driven transport system.</text>
</comment>
<dbReference type="GO" id="GO:0043190">
    <property type="term" value="C:ATP-binding cassette (ABC) transporter complex"/>
    <property type="evidence" value="ECO:0007669"/>
    <property type="project" value="InterPro"/>
</dbReference>
<dbReference type="GO" id="GO:0071281">
    <property type="term" value="P:cellular response to iron ion"/>
    <property type="evidence" value="ECO:0007669"/>
    <property type="project" value="UniProtKB-ARBA"/>
</dbReference>
<dbReference type="RefSeq" id="WP_079516259.1">
    <property type="nucleotide sequence ID" value="NZ_FVYY01000009.1"/>
</dbReference>
<keyword evidence="3 10" id="KW-0813">Transport</keyword>
<evidence type="ECO:0000256" key="8">
    <source>
        <dbReference type="ARBA" id="ARBA00057828"/>
    </source>
</evidence>
<feature type="transmembrane region" description="Helical" evidence="11">
    <location>
        <begin position="184"/>
        <end position="217"/>
    </location>
</feature>
<dbReference type="EMBL" id="VTEQ01000001">
    <property type="protein sequence ID" value="TYS56527.1"/>
    <property type="molecule type" value="Genomic_DNA"/>
</dbReference>
<comment type="similarity">
    <text evidence="2 10">Belongs to the ABC-3 integral membrane protein family.</text>
</comment>
<gene>
    <name evidence="12" type="ORF">FZC83_02855</name>
</gene>
<evidence type="ECO:0000256" key="10">
    <source>
        <dbReference type="RuleBase" id="RU003943"/>
    </source>
</evidence>
<dbReference type="Proteomes" id="UP000322997">
    <property type="component" value="Unassembled WGS sequence"/>
</dbReference>
<feature type="transmembrane region" description="Helical" evidence="11">
    <location>
        <begin position="145"/>
        <end position="164"/>
    </location>
</feature>
<feature type="transmembrane region" description="Helical" evidence="11">
    <location>
        <begin position="259"/>
        <end position="277"/>
    </location>
</feature>
<accession>A0A5D4RYW5</accession>
<dbReference type="Gene3D" id="1.10.3470.10">
    <property type="entry name" value="ABC transporter involved in vitamin B12 uptake, BtuC"/>
    <property type="match status" value="1"/>
</dbReference>
<dbReference type="InterPro" id="IPR001626">
    <property type="entry name" value="ABC_TroCD"/>
</dbReference>
<dbReference type="CDD" id="cd06550">
    <property type="entry name" value="TM_ABC_iron-siderophores_like"/>
    <property type="match status" value="1"/>
</dbReference>
<dbReference type="PANTHER" id="PTHR30477">
    <property type="entry name" value="ABC-TRANSPORTER METAL-BINDING PROTEIN"/>
    <property type="match status" value="1"/>
</dbReference>
<dbReference type="FunFam" id="1.10.3470.10:FF:000003">
    <property type="entry name" value="Iron ABC transporter permease SitD"/>
    <property type="match status" value="1"/>
</dbReference>
<keyword evidence="4" id="KW-1003">Cell membrane</keyword>
<feature type="transmembrane region" description="Helical" evidence="11">
    <location>
        <begin position="40"/>
        <end position="59"/>
    </location>
</feature>
<feature type="transmembrane region" description="Helical" evidence="11">
    <location>
        <begin position="229"/>
        <end position="247"/>
    </location>
</feature>
<dbReference type="Pfam" id="PF00950">
    <property type="entry name" value="ABC-3"/>
    <property type="match status" value="1"/>
</dbReference>
<feature type="transmembrane region" description="Helical" evidence="11">
    <location>
        <begin position="12"/>
        <end position="35"/>
    </location>
</feature>
<evidence type="ECO:0000313" key="13">
    <source>
        <dbReference type="Proteomes" id="UP000322997"/>
    </source>
</evidence>
<evidence type="ECO:0000256" key="5">
    <source>
        <dbReference type="ARBA" id="ARBA00022692"/>
    </source>
</evidence>
<reference evidence="12 13" key="1">
    <citation type="submission" date="2019-08" db="EMBL/GenBank/DDBJ databases">
        <title>Bacillus genomes from the desert of Cuatro Cienegas, Coahuila.</title>
        <authorList>
            <person name="Olmedo-Alvarez G."/>
        </authorList>
    </citation>
    <scope>NUCLEOTIDE SEQUENCE [LARGE SCALE GENOMIC DNA]</scope>
    <source>
        <strain evidence="12 13">CH108_3D</strain>
    </source>
</reference>
<evidence type="ECO:0000256" key="6">
    <source>
        <dbReference type="ARBA" id="ARBA00022989"/>
    </source>
</evidence>
<sequence length="419" mass="45450">MEWLSILKDGNTQWVLLSTLLLGIASGVMGSFALLRKQSLIGDAVAHSALPGICLAFMIMGEKDFFGLLVGAAVTGLIAAYLIQAVTRTSKIKEDTAICLFLSVFFGLGIVLLTKVAQMPSGNQSGLDHFIFGQAASLVGKDVRLMGGTAFVLILVITVFFKEFKLITFDAQFAKGVGLPVQRLNFLFLSLLVITVIVGIQAVGVILMAALLITPAISARYWTDSLHRMVAIAGVFGGVSGVVGTIISAMGKGLSTGPFIVLTASAIFVISILFAPSKGMISKGMERRMNDRILLRRSLLKASLGGGCRISEMHVRLGTNERKMSEAIHHCMHSGWLYSDGGEIVLTEQGRLQATHILYADELRELKEMYPSEMASYDEGWLEEAAGQTPSDENLMVLIQERKDVYNRHPYMLKGVRGQ</sequence>
<evidence type="ECO:0000313" key="12">
    <source>
        <dbReference type="EMBL" id="TYS56527.1"/>
    </source>
</evidence>